<evidence type="ECO:0000259" key="2">
    <source>
        <dbReference type="PROSITE" id="PS51745"/>
    </source>
</evidence>
<feature type="compositionally biased region" description="Low complexity" evidence="1">
    <location>
        <begin position="146"/>
        <end position="157"/>
    </location>
</feature>
<dbReference type="PROSITE" id="PS51745">
    <property type="entry name" value="PB1"/>
    <property type="match status" value="1"/>
</dbReference>
<feature type="region of interest" description="Disordered" evidence="1">
    <location>
        <begin position="110"/>
        <end position="165"/>
    </location>
</feature>
<dbReference type="EMBL" id="JAPDFW010000093">
    <property type="protein sequence ID" value="KAJ5070618.1"/>
    <property type="molecule type" value="Genomic_DNA"/>
</dbReference>
<evidence type="ECO:0000256" key="1">
    <source>
        <dbReference type="SAM" id="MobiDB-lite"/>
    </source>
</evidence>
<comment type="caution">
    <text evidence="3">The sequence shown here is derived from an EMBL/GenBank/DDBJ whole genome shotgun (WGS) entry which is preliminary data.</text>
</comment>
<feature type="compositionally biased region" description="Basic residues" evidence="1">
    <location>
        <begin position="116"/>
        <end position="145"/>
    </location>
</feature>
<dbReference type="Proteomes" id="UP001149090">
    <property type="component" value="Unassembled WGS sequence"/>
</dbReference>
<organism evidence="3 4">
    <name type="scientific">Anaeramoeba ignava</name>
    <name type="common">Anaerobic marine amoeba</name>
    <dbReference type="NCBI Taxonomy" id="1746090"/>
    <lineage>
        <taxon>Eukaryota</taxon>
        <taxon>Metamonada</taxon>
        <taxon>Anaeramoebidae</taxon>
        <taxon>Anaeramoeba</taxon>
    </lineage>
</organism>
<reference evidence="3" key="1">
    <citation type="submission" date="2022-10" db="EMBL/GenBank/DDBJ databases">
        <title>Novel sulphate-reducing endosymbionts in the free-living metamonad Anaeramoeba.</title>
        <authorList>
            <person name="Jerlstrom-Hultqvist J."/>
            <person name="Cepicka I."/>
            <person name="Gallot-Lavallee L."/>
            <person name="Salas-Leiva D."/>
            <person name="Curtis B.A."/>
            <person name="Zahonova K."/>
            <person name="Pipaliya S."/>
            <person name="Dacks J."/>
            <person name="Roger A.J."/>
        </authorList>
    </citation>
    <scope>NUCLEOTIDE SEQUENCE</scope>
    <source>
        <strain evidence="3">BMAN</strain>
    </source>
</reference>
<dbReference type="SMART" id="SM00666">
    <property type="entry name" value="PB1"/>
    <property type="match status" value="1"/>
</dbReference>
<evidence type="ECO:0000313" key="4">
    <source>
        <dbReference type="Proteomes" id="UP001149090"/>
    </source>
</evidence>
<keyword evidence="4" id="KW-1185">Reference proteome</keyword>
<dbReference type="Gene3D" id="3.10.20.90">
    <property type="entry name" value="Phosphatidylinositol 3-kinase Catalytic Subunit, Chain A, domain 1"/>
    <property type="match status" value="1"/>
</dbReference>
<dbReference type="InterPro" id="IPR053793">
    <property type="entry name" value="PB1-like"/>
</dbReference>
<name>A0A9Q0R8P4_ANAIG</name>
<dbReference type="CDD" id="cd05992">
    <property type="entry name" value="PB1"/>
    <property type="match status" value="1"/>
</dbReference>
<dbReference type="AlphaFoldDB" id="A0A9Q0R8P4"/>
<dbReference type="Pfam" id="PF00564">
    <property type="entry name" value="PB1"/>
    <property type="match status" value="1"/>
</dbReference>
<evidence type="ECO:0000313" key="3">
    <source>
        <dbReference type="EMBL" id="KAJ5070618.1"/>
    </source>
</evidence>
<sequence>MDQLIQNQKVQIKCEFRRQIFSFSINFPAKYEDLLQIINSTPGIRWNRHKFILKYLDDESDEISIDSTMELNEAIKVTQQLKLSVLRIFIKKRKKLPGIKIEPIYSDQKPILQKPIQKKKPHHKKYHKKGKKRRAFKKERYRHGMKNQNKNKNQNQKSKSKSKSN</sequence>
<dbReference type="InterPro" id="IPR000270">
    <property type="entry name" value="PB1_dom"/>
</dbReference>
<proteinExistence type="predicted"/>
<gene>
    <name evidence="3" type="ORF">M0811_10688</name>
</gene>
<accession>A0A9Q0R8P4</accession>
<protein>
    <submittedName>
        <fullName evidence="3">Ovarian carcinoma antigen</fullName>
    </submittedName>
</protein>
<feature type="domain" description="PB1" evidence="2">
    <location>
        <begin position="9"/>
        <end position="93"/>
    </location>
</feature>
<dbReference type="SUPFAM" id="SSF54277">
    <property type="entry name" value="CAD &amp; PB1 domains"/>
    <property type="match status" value="1"/>
</dbReference>